<feature type="non-terminal residue" evidence="3">
    <location>
        <position position="1"/>
    </location>
</feature>
<feature type="region of interest" description="Disordered" evidence="1">
    <location>
        <begin position="115"/>
        <end position="169"/>
    </location>
</feature>
<evidence type="ECO:0000256" key="1">
    <source>
        <dbReference type="SAM" id="MobiDB-lite"/>
    </source>
</evidence>
<feature type="compositionally biased region" description="Polar residues" evidence="1">
    <location>
        <begin position="160"/>
        <end position="169"/>
    </location>
</feature>
<sequence length="169" mass="18334">NIFNFGAFAKLGLGSIAAAAVGPPAPPQQRLTAAPERYRHRKMSIGQQSNVSALSHPHHGSAGSLWSHPNNMNTYVTSGKRKSPQQKLEDWKSQVASLEDKATDLRTLYSQLREQDEDEWLSTSEQHRDNMSPTEGSAPVEAGFTPGSRFAGGESKEIEATNSAGISMQ</sequence>
<dbReference type="AlphaFoldDB" id="A0A9N8EYT2"/>
<evidence type="ECO:0000256" key="2">
    <source>
        <dbReference type="SAM" id="SignalP"/>
    </source>
</evidence>
<evidence type="ECO:0000313" key="4">
    <source>
        <dbReference type="Proteomes" id="UP001153069"/>
    </source>
</evidence>
<feature type="signal peptide" evidence="2">
    <location>
        <begin position="1"/>
        <end position="19"/>
    </location>
</feature>
<feature type="region of interest" description="Disordered" evidence="1">
    <location>
        <begin position="47"/>
        <end position="94"/>
    </location>
</feature>
<proteinExistence type="predicted"/>
<comment type="caution">
    <text evidence="3">The sequence shown here is derived from an EMBL/GenBank/DDBJ whole genome shotgun (WGS) entry which is preliminary data.</text>
</comment>
<keyword evidence="2" id="KW-0732">Signal</keyword>
<dbReference type="EMBL" id="CAICTM010001958">
    <property type="protein sequence ID" value="CAB9527225.1"/>
    <property type="molecule type" value="Genomic_DNA"/>
</dbReference>
<feature type="compositionally biased region" description="Polar residues" evidence="1">
    <location>
        <begin position="67"/>
        <end position="77"/>
    </location>
</feature>
<name>A0A9N8EYT2_9STRA</name>
<feature type="chain" id="PRO_5040331102" evidence="2">
    <location>
        <begin position="20"/>
        <end position="169"/>
    </location>
</feature>
<protein>
    <submittedName>
        <fullName evidence="3">Uncharacterized protein</fullName>
    </submittedName>
</protein>
<evidence type="ECO:0000313" key="3">
    <source>
        <dbReference type="EMBL" id="CAB9527225.1"/>
    </source>
</evidence>
<accession>A0A9N8EYT2</accession>
<dbReference type="Proteomes" id="UP001153069">
    <property type="component" value="Unassembled WGS sequence"/>
</dbReference>
<organism evidence="3 4">
    <name type="scientific">Seminavis robusta</name>
    <dbReference type="NCBI Taxonomy" id="568900"/>
    <lineage>
        <taxon>Eukaryota</taxon>
        <taxon>Sar</taxon>
        <taxon>Stramenopiles</taxon>
        <taxon>Ochrophyta</taxon>
        <taxon>Bacillariophyta</taxon>
        <taxon>Bacillariophyceae</taxon>
        <taxon>Bacillariophycidae</taxon>
        <taxon>Naviculales</taxon>
        <taxon>Naviculaceae</taxon>
        <taxon>Seminavis</taxon>
    </lineage>
</organism>
<keyword evidence="4" id="KW-1185">Reference proteome</keyword>
<reference evidence="3" key="1">
    <citation type="submission" date="2020-06" db="EMBL/GenBank/DDBJ databases">
        <authorList>
            <consortium name="Plant Systems Biology data submission"/>
        </authorList>
    </citation>
    <scope>NUCLEOTIDE SEQUENCE</scope>
    <source>
        <strain evidence="3">D6</strain>
    </source>
</reference>
<gene>
    <name evidence="3" type="ORF">SEMRO_1960_G308000.1</name>
</gene>